<accession>A0A1F5QBW4</accession>
<keyword evidence="1" id="KW-0472">Membrane</keyword>
<organism evidence="2 3">
    <name type="scientific">Candidatus Doudnabacteria bacterium RIFCSPLOWO2_02_FULL_48_13</name>
    <dbReference type="NCBI Taxonomy" id="1817845"/>
    <lineage>
        <taxon>Bacteria</taxon>
        <taxon>Candidatus Doudnaibacteriota</taxon>
    </lineage>
</organism>
<feature type="transmembrane region" description="Helical" evidence="1">
    <location>
        <begin position="218"/>
        <end position="236"/>
    </location>
</feature>
<keyword evidence="1" id="KW-1133">Transmembrane helix</keyword>
<dbReference type="Proteomes" id="UP000177235">
    <property type="component" value="Unassembled WGS sequence"/>
</dbReference>
<evidence type="ECO:0000313" key="3">
    <source>
        <dbReference type="Proteomes" id="UP000177235"/>
    </source>
</evidence>
<keyword evidence="1" id="KW-0812">Transmembrane</keyword>
<feature type="transmembrane region" description="Helical" evidence="1">
    <location>
        <begin position="74"/>
        <end position="94"/>
    </location>
</feature>
<dbReference type="AlphaFoldDB" id="A0A1F5QBW4"/>
<sequence>MPGQDLTIGLVVAAAAADSINPCVFGVLIFLIAFMTKLFKSPRMMLVGGLFYSAVVYGVYLLLGFGILKLALNTGLAFVFYWVAAIIAILAGLLEIKDYFWYGKGFTLQIIPGGAKRIKYYTSKIAGMEKRHPAYLFLMIALLGVLVVLVELPCTGAPYLAILGLLSRGDFATAVPLLLLYNFVFVVPLLIIIGIAYFGTSSERLESWRKDHRGVMRLGIGLFLVVLGLYMVYTIYSGF</sequence>
<evidence type="ECO:0000313" key="2">
    <source>
        <dbReference type="EMBL" id="OGE99703.1"/>
    </source>
</evidence>
<feature type="transmembrane region" description="Helical" evidence="1">
    <location>
        <begin position="46"/>
        <end position="68"/>
    </location>
</feature>
<comment type="caution">
    <text evidence="2">The sequence shown here is derived from an EMBL/GenBank/DDBJ whole genome shotgun (WGS) entry which is preliminary data.</text>
</comment>
<proteinExistence type="predicted"/>
<feature type="transmembrane region" description="Helical" evidence="1">
    <location>
        <begin position="134"/>
        <end position="162"/>
    </location>
</feature>
<feature type="transmembrane region" description="Helical" evidence="1">
    <location>
        <begin position="174"/>
        <end position="198"/>
    </location>
</feature>
<feature type="transmembrane region" description="Helical" evidence="1">
    <location>
        <begin position="6"/>
        <end position="34"/>
    </location>
</feature>
<protein>
    <recommendedName>
        <fullName evidence="4">Cytochrome C biogenesis protein transmembrane domain-containing protein</fullName>
    </recommendedName>
</protein>
<evidence type="ECO:0008006" key="4">
    <source>
        <dbReference type="Google" id="ProtNLM"/>
    </source>
</evidence>
<reference evidence="2 3" key="1">
    <citation type="journal article" date="2016" name="Nat. Commun.">
        <title>Thousands of microbial genomes shed light on interconnected biogeochemical processes in an aquifer system.</title>
        <authorList>
            <person name="Anantharaman K."/>
            <person name="Brown C.T."/>
            <person name="Hug L.A."/>
            <person name="Sharon I."/>
            <person name="Castelle C.J."/>
            <person name="Probst A.J."/>
            <person name="Thomas B.C."/>
            <person name="Singh A."/>
            <person name="Wilkins M.J."/>
            <person name="Karaoz U."/>
            <person name="Brodie E.L."/>
            <person name="Williams K.H."/>
            <person name="Hubbard S.S."/>
            <person name="Banfield J.F."/>
        </authorList>
    </citation>
    <scope>NUCLEOTIDE SEQUENCE [LARGE SCALE GENOMIC DNA]</scope>
</reference>
<gene>
    <name evidence="2" type="ORF">A3J05_01705</name>
</gene>
<evidence type="ECO:0000256" key="1">
    <source>
        <dbReference type="SAM" id="Phobius"/>
    </source>
</evidence>
<name>A0A1F5QBW4_9BACT</name>
<dbReference type="EMBL" id="MFFF01000017">
    <property type="protein sequence ID" value="OGE99703.1"/>
    <property type="molecule type" value="Genomic_DNA"/>
</dbReference>